<comment type="caution">
    <text evidence="1">The sequence shown here is derived from an EMBL/GenBank/DDBJ whole genome shotgun (WGS) entry which is preliminary data.</text>
</comment>
<sequence>MNIKDIAQLSGVGVSTVSRVLNNHSDVKLSTREKVLQIIEEYNYIPNNSARVLKQNNTKNIGLLVKGVFNPFFSEMINIIGSKVDSAGYTMILEQNDYNIYQDVDNVISFAKEKKLQGVICLGGNFIDIKDDSFASLNIPIVLTSVNTLSKKGKKTYSSVGIDDVKATYEVTKYLISLGHRDIALILGKDDDIGISWWRLNGYKNALNDSNIPLKDEYILIGEYESRRSYEVTKKLLLKNKNITAIFCLSDIMAIGAAKGIIDSGLKIGKDISLIGFDGMDYSEFYNPAITTVKQPKTLMAETSIKLLLDLIKNSIENQHILLNTELIERESCRRIK</sequence>
<reference evidence="1" key="1">
    <citation type="journal article" date="2025" name="Int. J. Syst. Evol. Microbiol.">
        <title>Inconstantimicrobium mannanitabidum sp. nov., a novel member of the family Clostridiaceae isolated from anoxic soil under the treatment of reductive soil disinfestation.</title>
        <authorList>
            <person name="Ueki A."/>
            <person name="Tonouchi A."/>
            <person name="Honma S."/>
            <person name="Kaku N."/>
            <person name="Ueki K."/>
        </authorList>
    </citation>
    <scope>NUCLEOTIDE SEQUENCE</scope>
    <source>
        <strain evidence="1">TW13</strain>
    </source>
</reference>
<dbReference type="Proteomes" id="UP001058074">
    <property type="component" value="Unassembled WGS sequence"/>
</dbReference>
<dbReference type="EMBL" id="BROD01000001">
    <property type="protein sequence ID" value="GKX67250.1"/>
    <property type="molecule type" value="Genomic_DNA"/>
</dbReference>
<keyword evidence="2" id="KW-1185">Reference proteome</keyword>
<name>A0ACB5RDR8_9CLOT</name>
<evidence type="ECO:0000313" key="2">
    <source>
        <dbReference type="Proteomes" id="UP001058074"/>
    </source>
</evidence>
<gene>
    <name evidence="1" type="ORF">rsdtw13_25080</name>
</gene>
<protein>
    <submittedName>
        <fullName evidence="1">LacI family transcriptional regulator</fullName>
    </submittedName>
</protein>
<proteinExistence type="predicted"/>
<accession>A0ACB5RDR8</accession>
<evidence type="ECO:0000313" key="1">
    <source>
        <dbReference type="EMBL" id="GKX67250.1"/>
    </source>
</evidence>
<organism evidence="1 2">
    <name type="scientific">Inconstantimicrobium mannanitabidum</name>
    <dbReference type="NCBI Taxonomy" id="1604901"/>
    <lineage>
        <taxon>Bacteria</taxon>
        <taxon>Bacillati</taxon>
        <taxon>Bacillota</taxon>
        <taxon>Clostridia</taxon>
        <taxon>Eubacteriales</taxon>
        <taxon>Clostridiaceae</taxon>
        <taxon>Inconstantimicrobium</taxon>
    </lineage>
</organism>